<feature type="signal peptide" evidence="1">
    <location>
        <begin position="1"/>
        <end position="22"/>
    </location>
</feature>
<evidence type="ECO:0008006" key="4">
    <source>
        <dbReference type="Google" id="ProtNLM"/>
    </source>
</evidence>
<organism evidence="2 3">
    <name type="scientific">Pseudoalteromonas tunicata D2</name>
    <dbReference type="NCBI Taxonomy" id="87626"/>
    <lineage>
        <taxon>Bacteria</taxon>
        <taxon>Pseudomonadati</taxon>
        <taxon>Pseudomonadota</taxon>
        <taxon>Gammaproteobacteria</taxon>
        <taxon>Alteromonadales</taxon>
        <taxon>Pseudoalteromonadaceae</taxon>
        <taxon>Pseudoalteromonas</taxon>
    </lineage>
</organism>
<feature type="chain" id="PRO_5002665846" description="Orphan protein" evidence="1">
    <location>
        <begin position="23"/>
        <end position="562"/>
    </location>
</feature>
<proteinExistence type="predicted"/>
<keyword evidence="3" id="KW-1185">Reference proteome</keyword>
<dbReference type="EMBL" id="AAOH01000001">
    <property type="protein sequence ID" value="EAR30051.1"/>
    <property type="molecule type" value="Genomic_DNA"/>
</dbReference>
<evidence type="ECO:0000313" key="3">
    <source>
        <dbReference type="Proteomes" id="UP000006201"/>
    </source>
</evidence>
<dbReference type="Proteomes" id="UP000006201">
    <property type="component" value="Unassembled WGS sequence"/>
</dbReference>
<keyword evidence="1" id="KW-0732">Signal</keyword>
<evidence type="ECO:0000256" key="1">
    <source>
        <dbReference type="SAM" id="SignalP"/>
    </source>
</evidence>
<sequence>MKIQLWKLSVISFLSLANIACSGGGGSSSNPTNPPAPTDSQFELNVKLSGLNNESVSFDWLGKKYSINSGRQITATAAKYSNPTDIVFPDTHQCSSEINKLTDSNYELLVVCESKVVDNFSSILIDAALPYAVRVKLDDQIFTIKDHSIETQINTSSTPIVLSSDGPLLCDFTQSPQQSTDWRLACEEFVITSEQTTDNSGFEAMLISQNKRIPLGLTATTQPQNIAIHTVSSQSFFIFNNSIYSLKIDNGSSVTPNLFSGSFFSLVSHNDTLYSLASDGLYKFIKTDGTWLRVRPISQTVASPLFSSNNTLSWITRREGALVLDRFVSDSNKPSTNVAQQATEVSDHGAMSIQNGVFWLARDAANQWIFTAIEVMNNPVNQVIQTLNKQQQFALWQVNQSNNKLLMIEGDNILSFDVENQSMTWQPYKTTSANLIASHQDLLVTASQLSQSQAEITALYKGDNTLDNNQLIEHFNLASSPIIALRQESTAFSNITLEQGFLLFYIEGEGDVWITDGTIENSKKIFSNKSWQEFTALKIVASGASILLLNNSQSQQDTLIYL</sequence>
<evidence type="ECO:0000313" key="2">
    <source>
        <dbReference type="EMBL" id="EAR30051.1"/>
    </source>
</evidence>
<dbReference type="HOGENOM" id="CLU_484732_0_0_6"/>
<dbReference type="AlphaFoldDB" id="A4C3B9"/>
<dbReference type="OrthoDB" id="7064508at2"/>
<gene>
    <name evidence="2" type="ORF">PTD2_00741</name>
</gene>
<reference evidence="2 3" key="1">
    <citation type="submission" date="2006-02" db="EMBL/GenBank/DDBJ databases">
        <authorList>
            <person name="Moran M.A."/>
            <person name="Kjelleberg S."/>
            <person name="Egan S."/>
            <person name="Saunders N."/>
            <person name="Thomas T."/>
            <person name="Ferriera S."/>
            <person name="Johnson J."/>
            <person name="Kravitz S."/>
            <person name="Halpern A."/>
            <person name="Remington K."/>
            <person name="Beeson K."/>
            <person name="Tran B."/>
            <person name="Rogers Y.-H."/>
            <person name="Friedman R."/>
            <person name="Venter J.C."/>
        </authorList>
    </citation>
    <scope>NUCLEOTIDE SEQUENCE [LARGE SCALE GENOMIC DNA]</scope>
    <source>
        <strain evidence="2 3">D2</strain>
    </source>
</reference>
<dbReference type="eggNOG" id="ENOG502ZFXH">
    <property type="taxonomic scope" value="Bacteria"/>
</dbReference>
<name>A4C3B9_9GAMM</name>
<protein>
    <recommendedName>
        <fullName evidence="4">Orphan protein</fullName>
    </recommendedName>
</protein>
<dbReference type="RefSeq" id="WP_009836352.1">
    <property type="nucleotide sequence ID" value="NZ_AAOH01000001.1"/>
</dbReference>
<accession>A4C3B9</accession>
<comment type="caution">
    <text evidence="2">The sequence shown here is derived from an EMBL/GenBank/DDBJ whole genome shotgun (WGS) entry which is preliminary data.</text>
</comment>